<accession>A0ABD5PU45</accession>
<reference evidence="2 3" key="1">
    <citation type="journal article" date="2019" name="Int. J. Syst. Evol. Microbiol.">
        <title>The Global Catalogue of Microorganisms (GCM) 10K type strain sequencing project: providing services to taxonomists for standard genome sequencing and annotation.</title>
        <authorList>
            <consortium name="The Broad Institute Genomics Platform"/>
            <consortium name="The Broad Institute Genome Sequencing Center for Infectious Disease"/>
            <person name="Wu L."/>
            <person name="Ma J."/>
        </authorList>
    </citation>
    <scope>NUCLEOTIDE SEQUENCE [LARGE SCALE GENOMIC DNA]</scope>
    <source>
        <strain evidence="2 3">WLHS5</strain>
    </source>
</reference>
<dbReference type="EMBL" id="JBHSFA010000011">
    <property type="protein sequence ID" value="MFC4544105.1"/>
    <property type="molecule type" value="Genomic_DNA"/>
</dbReference>
<dbReference type="InterPro" id="IPR032710">
    <property type="entry name" value="NTF2-like_dom_sf"/>
</dbReference>
<evidence type="ECO:0000313" key="2">
    <source>
        <dbReference type="EMBL" id="MFC4544105.1"/>
    </source>
</evidence>
<organism evidence="2 3">
    <name type="scientific">Halosolutus amylolyticus</name>
    <dbReference type="NCBI Taxonomy" id="2932267"/>
    <lineage>
        <taxon>Archaea</taxon>
        <taxon>Methanobacteriati</taxon>
        <taxon>Methanobacteriota</taxon>
        <taxon>Stenosarchaea group</taxon>
        <taxon>Halobacteria</taxon>
        <taxon>Halobacteriales</taxon>
        <taxon>Natrialbaceae</taxon>
        <taxon>Halosolutus</taxon>
    </lineage>
</organism>
<dbReference type="AlphaFoldDB" id="A0ABD5PU45"/>
<proteinExistence type="predicted"/>
<dbReference type="Proteomes" id="UP001595898">
    <property type="component" value="Unassembled WGS sequence"/>
</dbReference>
<comment type="caution">
    <text evidence="2">The sequence shown here is derived from an EMBL/GenBank/DDBJ whole genome shotgun (WGS) entry which is preliminary data.</text>
</comment>
<dbReference type="Pfam" id="PF12680">
    <property type="entry name" value="SnoaL_2"/>
    <property type="match status" value="1"/>
</dbReference>
<evidence type="ECO:0000259" key="1">
    <source>
        <dbReference type="Pfam" id="PF12680"/>
    </source>
</evidence>
<evidence type="ECO:0000313" key="3">
    <source>
        <dbReference type="Proteomes" id="UP001595898"/>
    </source>
</evidence>
<name>A0ABD5PU45_9EURY</name>
<dbReference type="Gene3D" id="3.10.450.50">
    <property type="match status" value="1"/>
</dbReference>
<dbReference type="SUPFAM" id="SSF54427">
    <property type="entry name" value="NTF2-like"/>
    <property type="match status" value="1"/>
</dbReference>
<dbReference type="RefSeq" id="WP_250140847.1">
    <property type="nucleotide sequence ID" value="NZ_JALIQP010000003.1"/>
</dbReference>
<gene>
    <name evidence="2" type="ORF">ACFO5R_19450</name>
</gene>
<sequence>MSQTPRAVVEEFFDRMADDDERDTVDELFTADAVVTLPGTRFEGADAATELLEWLAPRYEWAEKEFDRWIEAGSHVVSQGTLYGVDADGERFEDVRYVDVYRVEDGRIARLDIYNDLAAEGVVS</sequence>
<protein>
    <submittedName>
        <fullName evidence="2">Nuclear transport factor 2 family protein</fullName>
    </submittedName>
</protein>
<keyword evidence="3" id="KW-1185">Reference proteome</keyword>
<dbReference type="InterPro" id="IPR037401">
    <property type="entry name" value="SnoaL-like"/>
</dbReference>
<feature type="domain" description="SnoaL-like" evidence="1">
    <location>
        <begin position="9"/>
        <end position="110"/>
    </location>
</feature>